<sequence>MMKADTSAMPRPDTRRHSAQYKRGATGSRAVPICTAVAGAVALLAACGGSSEDLATEQAALVAQGQQIFRFDAFGDEAQWTDTLRIHEVIRTAVDPVTALSVGLKVDAEALPAAVVQGIQNGSVDLKSPATTVTLLKLNAVVGLKGTVETVNGVETLTRVGITCALCHSTVDNSFAPGIGKRLDGWPNRDLNPGAIIALSPALDAATKVALNSWGAGKFDPRHNVDGLSKPVVIPPAYGLDGIHRITFTGDGEDLAYWNRYVAVAEMGGQGSVSEPRLNLTIKNGTQDLVSAKLPALQAYQLTLKAPTPPAGSFDAVASARGKQIFEGAGKCVTCHSGSAFTDANTRLHPVADSMAEPESPSYASRSATKQYRTSPLKGVWQHAPYFHDGSAATLQDVVQTYNTRQSLGLSAPDMADLVQYLKSL</sequence>
<protein>
    <submittedName>
        <fullName evidence="7">Putative lipoprotein</fullName>
    </submittedName>
</protein>
<dbReference type="PROSITE" id="PS51007">
    <property type="entry name" value="CYTC"/>
    <property type="match status" value="1"/>
</dbReference>
<accession>Q21QX2</accession>
<dbReference type="GO" id="GO:0020037">
    <property type="term" value="F:heme binding"/>
    <property type="evidence" value="ECO:0007669"/>
    <property type="project" value="InterPro"/>
</dbReference>
<dbReference type="STRING" id="338969.Rfer_4134"/>
<dbReference type="eggNOG" id="COG1858">
    <property type="taxonomic scope" value="Bacteria"/>
</dbReference>
<evidence type="ECO:0000256" key="4">
    <source>
        <dbReference type="PROSITE-ProRule" id="PRU00433"/>
    </source>
</evidence>
<evidence type="ECO:0000259" key="6">
    <source>
        <dbReference type="PROSITE" id="PS51007"/>
    </source>
</evidence>
<dbReference type="PANTHER" id="PTHR30600">
    <property type="entry name" value="CYTOCHROME C PEROXIDASE-RELATED"/>
    <property type="match status" value="1"/>
</dbReference>
<evidence type="ECO:0000256" key="5">
    <source>
        <dbReference type="SAM" id="MobiDB-lite"/>
    </source>
</evidence>
<keyword evidence="2 4" id="KW-0479">Metal-binding</keyword>
<feature type="domain" description="Cytochrome c" evidence="6">
    <location>
        <begin position="317"/>
        <end position="425"/>
    </location>
</feature>
<dbReference type="Gene3D" id="1.10.760.10">
    <property type="entry name" value="Cytochrome c-like domain"/>
    <property type="match status" value="1"/>
</dbReference>
<dbReference type="Proteomes" id="UP000008332">
    <property type="component" value="Chromosome"/>
</dbReference>
<keyword evidence="8" id="KW-1185">Reference proteome</keyword>
<name>Q21QX2_ALBFT</name>
<dbReference type="KEGG" id="rfr:Rfer_4134"/>
<evidence type="ECO:0000256" key="2">
    <source>
        <dbReference type="ARBA" id="ARBA00022723"/>
    </source>
</evidence>
<keyword evidence="1 4" id="KW-0349">Heme</keyword>
<dbReference type="AlphaFoldDB" id="Q21QX2"/>
<dbReference type="OrthoDB" id="9805202at2"/>
<keyword evidence="3 4" id="KW-0408">Iron</keyword>
<evidence type="ECO:0000256" key="1">
    <source>
        <dbReference type="ARBA" id="ARBA00022617"/>
    </source>
</evidence>
<dbReference type="InterPro" id="IPR051395">
    <property type="entry name" value="Cytochrome_c_Peroxidase/MauG"/>
</dbReference>
<dbReference type="GO" id="GO:0009055">
    <property type="term" value="F:electron transfer activity"/>
    <property type="evidence" value="ECO:0007669"/>
    <property type="project" value="InterPro"/>
</dbReference>
<evidence type="ECO:0000256" key="3">
    <source>
        <dbReference type="ARBA" id="ARBA00023004"/>
    </source>
</evidence>
<dbReference type="PANTHER" id="PTHR30600:SF9">
    <property type="entry name" value="BLR7738 PROTEIN"/>
    <property type="match status" value="1"/>
</dbReference>
<proteinExistence type="predicted"/>
<dbReference type="Pfam" id="PF21419">
    <property type="entry name" value="RoxA-like_Cyt-c"/>
    <property type="match status" value="1"/>
</dbReference>
<dbReference type="GO" id="GO:0046872">
    <property type="term" value="F:metal ion binding"/>
    <property type="evidence" value="ECO:0007669"/>
    <property type="project" value="UniProtKB-KW"/>
</dbReference>
<dbReference type="HOGENOM" id="CLU_596712_0_0_4"/>
<organism evidence="7 8">
    <name type="scientific">Albidiferax ferrireducens (strain ATCC BAA-621 / DSM 15236 / T118)</name>
    <name type="common">Rhodoferax ferrireducens</name>
    <dbReference type="NCBI Taxonomy" id="338969"/>
    <lineage>
        <taxon>Bacteria</taxon>
        <taxon>Pseudomonadati</taxon>
        <taxon>Pseudomonadota</taxon>
        <taxon>Betaproteobacteria</taxon>
        <taxon>Burkholderiales</taxon>
        <taxon>Comamonadaceae</taxon>
        <taxon>Rhodoferax</taxon>
    </lineage>
</organism>
<gene>
    <name evidence="7" type="ordered locus">Rfer_4134</name>
</gene>
<feature type="region of interest" description="Disordered" evidence="5">
    <location>
        <begin position="1"/>
        <end position="24"/>
    </location>
</feature>
<dbReference type="EMBL" id="CP000267">
    <property type="protein sequence ID" value="ABD71831.1"/>
    <property type="molecule type" value="Genomic_DNA"/>
</dbReference>
<dbReference type="InterPro" id="IPR036909">
    <property type="entry name" value="Cyt_c-like_dom_sf"/>
</dbReference>
<evidence type="ECO:0000313" key="7">
    <source>
        <dbReference type="EMBL" id="ABD71831.1"/>
    </source>
</evidence>
<reference evidence="8" key="1">
    <citation type="submission" date="2006-02" db="EMBL/GenBank/DDBJ databases">
        <title>Complete sequence of chromosome of Rhodoferax ferrireducens DSM 15236.</title>
        <authorList>
            <person name="Copeland A."/>
            <person name="Lucas S."/>
            <person name="Lapidus A."/>
            <person name="Barry K."/>
            <person name="Detter J.C."/>
            <person name="Glavina del Rio T."/>
            <person name="Hammon N."/>
            <person name="Israni S."/>
            <person name="Pitluck S."/>
            <person name="Brettin T."/>
            <person name="Bruce D."/>
            <person name="Han C."/>
            <person name="Tapia R."/>
            <person name="Gilna P."/>
            <person name="Kiss H."/>
            <person name="Schmutz J."/>
            <person name="Larimer F."/>
            <person name="Land M."/>
            <person name="Kyrpides N."/>
            <person name="Ivanova N."/>
            <person name="Richardson P."/>
        </authorList>
    </citation>
    <scope>NUCLEOTIDE SEQUENCE [LARGE SCALE GENOMIC DNA]</scope>
    <source>
        <strain evidence="8">ATCC BAA-621 / DSM 15236 / T118</strain>
    </source>
</reference>
<dbReference type="SUPFAM" id="SSF46626">
    <property type="entry name" value="Cytochrome c"/>
    <property type="match status" value="1"/>
</dbReference>
<evidence type="ECO:0000313" key="8">
    <source>
        <dbReference type="Proteomes" id="UP000008332"/>
    </source>
</evidence>
<dbReference type="InterPro" id="IPR009056">
    <property type="entry name" value="Cyt_c-like_dom"/>
</dbReference>
<keyword evidence="7" id="KW-0449">Lipoprotein</keyword>
<dbReference type="GO" id="GO:0004130">
    <property type="term" value="F:cytochrome-c peroxidase activity"/>
    <property type="evidence" value="ECO:0007669"/>
    <property type="project" value="TreeGrafter"/>
</dbReference>